<dbReference type="EMBL" id="JQ805139">
    <property type="protein sequence ID" value="AFK83864.1"/>
    <property type="molecule type" value="Genomic_DNA"/>
</dbReference>
<name>I3VQ20_9BETA</name>
<dbReference type="RefSeq" id="YP_010797051.1">
    <property type="nucleotide sequence ID" value="NC_076129.1"/>
</dbReference>
<dbReference type="Proteomes" id="UP000103899">
    <property type="component" value="Segment"/>
</dbReference>
<dbReference type="PROSITE" id="PS50835">
    <property type="entry name" value="IG_LIKE"/>
    <property type="match status" value="1"/>
</dbReference>
<dbReference type="InterPro" id="IPR013783">
    <property type="entry name" value="Ig-like_fold"/>
</dbReference>
<proteinExistence type="predicted"/>
<evidence type="ECO:0000313" key="3">
    <source>
        <dbReference type="EMBL" id="AFK83864.1"/>
    </source>
</evidence>
<reference evidence="3 4" key="1">
    <citation type="journal article" date="2012" name="J. Virol.">
        <title>A Novel Bat Herpesvirus Encodes Homologues of Major Histocompatibility Complex Classes I and II, C-Type Lectin, and a Unique Family of Immune-Related Genes.</title>
        <authorList>
            <person name="Zhang H."/>
            <person name="Todd S."/>
            <person name="Tachedjian M."/>
            <person name="Barr J.A."/>
            <person name="Luo M."/>
            <person name="Yu M."/>
            <person name="Marsh G.A."/>
            <person name="Crameri G."/>
            <person name="Wang L.F."/>
        </authorList>
    </citation>
    <scope>NUCLEOTIDE SEQUENCE [LARGE SCALE GENOMIC DNA]</scope>
    <source>
        <strain evidence="3">B7D8</strain>
    </source>
</reference>
<dbReference type="Gene3D" id="2.60.40.10">
    <property type="entry name" value="Immunoglobulins"/>
    <property type="match status" value="1"/>
</dbReference>
<dbReference type="GeneID" id="80534754"/>
<keyword evidence="1" id="KW-0472">Membrane</keyword>
<dbReference type="InterPro" id="IPR036179">
    <property type="entry name" value="Ig-like_dom_sf"/>
</dbReference>
<evidence type="ECO:0000259" key="2">
    <source>
        <dbReference type="PROSITE" id="PS50835"/>
    </source>
</evidence>
<sequence length="361" mass="40639">MILSEKRLIVFFLMKSLWQCVFLWVLCVCTDGDVTVEVDTFFYLPVDEQHDCSVRVGGEVLVRTSSDMGMDVDLDVADVADIDVRDFSFGYIFVCVLYWDAHEALRTVYGGDVKRATTKLTGSRHNCWTVAETILYNGSGLVHVESDRARFNETLVSGIVCPRNLEGFRAPRVDIYYARVNDSHVALTCVAVAYFPKNITVSWYCGWVWLRGVIGSEGDSNCTVNITVALSAVDGCRCHVIHDSVGALSVSTRHAKLSIGSDVCVNECTYRILTYVFIEWALALLVLIWLVYSCHLCVRNCARFGFFNDVVAACLRIRERSDVLIERQMEHAYFCGHRYRIAVLSDESAAGEMVSVCEERE</sequence>
<evidence type="ECO:0000256" key="1">
    <source>
        <dbReference type="SAM" id="Phobius"/>
    </source>
</evidence>
<feature type="domain" description="Ig-like" evidence="2">
    <location>
        <begin position="171"/>
        <end position="204"/>
    </location>
</feature>
<feature type="transmembrane region" description="Helical" evidence="1">
    <location>
        <begin position="272"/>
        <end position="292"/>
    </location>
</feature>
<evidence type="ECO:0000313" key="4">
    <source>
        <dbReference type="Proteomes" id="UP000103899"/>
    </source>
</evidence>
<dbReference type="KEGG" id="vg:80534754"/>
<dbReference type="InterPro" id="IPR007110">
    <property type="entry name" value="Ig-like_dom"/>
</dbReference>
<accession>I3VQ20</accession>
<keyword evidence="1" id="KW-1133">Transmembrane helix</keyword>
<dbReference type="SUPFAM" id="SSF48726">
    <property type="entry name" value="Immunoglobulin"/>
    <property type="match status" value="1"/>
</dbReference>
<protein>
    <submittedName>
        <fullName evidence="3">B39.5</fullName>
    </submittedName>
</protein>
<keyword evidence="4" id="KW-1185">Reference proteome</keyword>
<organism evidence="3 4">
    <name type="scientific">miniopterid betaherpesvirus 1</name>
    <dbReference type="NCBI Taxonomy" id="3070189"/>
    <lineage>
        <taxon>Viruses</taxon>
        <taxon>Duplodnaviria</taxon>
        <taxon>Heunggongvirae</taxon>
        <taxon>Peploviricota</taxon>
        <taxon>Herviviricetes</taxon>
        <taxon>Herpesvirales</taxon>
        <taxon>Orthoherpesviridae</taxon>
        <taxon>Betaherpesvirinae</taxon>
        <taxon>Quwivirus</taxon>
        <taxon>Quwivirus miniopteridbeta1</taxon>
    </lineage>
</organism>
<keyword evidence="1" id="KW-0812">Transmembrane</keyword>